<dbReference type="AlphaFoldDB" id="A0A8K0G428"/>
<feature type="region of interest" description="Disordered" evidence="1">
    <location>
        <begin position="1"/>
        <end position="20"/>
    </location>
</feature>
<evidence type="ECO:0000256" key="1">
    <source>
        <dbReference type="SAM" id="MobiDB-lite"/>
    </source>
</evidence>
<accession>A0A8K0G428</accession>
<dbReference type="Proteomes" id="UP000801492">
    <property type="component" value="Unassembled WGS sequence"/>
</dbReference>
<reference evidence="2" key="1">
    <citation type="submission" date="2019-08" db="EMBL/GenBank/DDBJ databases">
        <title>The genome of the North American firefly Photinus pyralis.</title>
        <authorList>
            <consortium name="Photinus pyralis genome working group"/>
            <person name="Fallon T.R."/>
            <person name="Sander Lower S.E."/>
            <person name="Weng J.-K."/>
        </authorList>
    </citation>
    <scope>NUCLEOTIDE SEQUENCE</scope>
    <source>
        <strain evidence="2">TRF0915ILg1</strain>
        <tissue evidence="2">Whole body</tissue>
    </source>
</reference>
<sequence>MKAQIHLAAEEATRRGENRTNYKNKKPYCWAVKTEAQIKEEEKTYQKWLTTGDQEDRRECRRQTYETKKKQARDAWKTFKNLRQNTHEQVKIEPIKKDKWVKVYSELLQEKRRLYIPPSYERKERQTHVEETTENGIRDAEELAKTDKLDVLGREGSEGPQHNIDNIKKQQH</sequence>
<comment type="caution">
    <text evidence="2">The sequence shown here is derived from an EMBL/GenBank/DDBJ whole genome shotgun (WGS) entry which is preliminary data.</text>
</comment>
<gene>
    <name evidence="2" type="ORF">ILUMI_21009</name>
</gene>
<dbReference type="EMBL" id="VTPC01090026">
    <property type="protein sequence ID" value="KAF2885164.1"/>
    <property type="molecule type" value="Genomic_DNA"/>
</dbReference>
<feature type="region of interest" description="Disordered" evidence="1">
    <location>
        <begin position="119"/>
        <end position="172"/>
    </location>
</feature>
<protein>
    <submittedName>
        <fullName evidence="2">Uncharacterized protein</fullName>
    </submittedName>
</protein>
<keyword evidence="3" id="KW-1185">Reference proteome</keyword>
<organism evidence="2 3">
    <name type="scientific">Ignelater luminosus</name>
    <name type="common">Cucubano</name>
    <name type="synonym">Pyrophorus luminosus</name>
    <dbReference type="NCBI Taxonomy" id="2038154"/>
    <lineage>
        <taxon>Eukaryota</taxon>
        <taxon>Metazoa</taxon>
        <taxon>Ecdysozoa</taxon>
        <taxon>Arthropoda</taxon>
        <taxon>Hexapoda</taxon>
        <taxon>Insecta</taxon>
        <taxon>Pterygota</taxon>
        <taxon>Neoptera</taxon>
        <taxon>Endopterygota</taxon>
        <taxon>Coleoptera</taxon>
        <taxon>Polyphaga</taxon>
        <taxon>Elateriformia</taxon>
        <taxon>Elateroidea</taxon>
        <taxon>Elateridae</taxon>
        <taxon>Agrypninae</taxon>
        <taxon>Pyrophorini</taxon>
        <taxon>Ignelater</taxon>
    </lineage>
</organism>
<feature type="compositionally biased region" description="Basic and acidic residues" evidence="1">
    <location>
        <begin position="120"/>
        <end position="157"/>
    </location>
</feature>
<evidence type="ECO:0000313" key="3">
    <source>
        <dbReference type="Proteomes" id="UP000801492"/>
    </source>
</evidence>
<proteinExistence type="predicted"/>
<feature type="compositionally biased region" description="Basic and acidic residues" evidence="1">
    <location>
        <begin position="8"/>
        <end position="20"/>
    </location>
</feature>
<evidence type="ECO:0000313" key="2">
    <source>
        <dbReference type="EMBL" id="KAF2885164.1"/>
    </source>
</evidence>
<name>A0A8K0G428_IGNLU</name>